<dbReference type="GO" id="GO:0005615">
    <property type="term" value="C:extracellular space"/>
    <property type="evidence" value="ECO:0007669"/>
    <property type="project" value="TreeGrafter"/>
</dbReference>
<keyword evidence="4" id="KW-1185">Reference proteome</keyword>
<gene>
    <name evidence="3" type="ORF">GZA08_04085</name>
</gene>
<dbReference type="RefSeq" id="WP_163890186.1">
    <property type="nucleotide sequence ID" value="NZ_JAAFYS010000001.1"/>
</dbReference>
<evidence type="ECO:0000313" key="3">
    <source>
        <dbReference type="EMBL" id="NDV00147.1"/>
    </source>
</evidence>
<dbReference type="SMART" id="SM00554">
    <property type="entry name" value="FAS1"/>
    <property type="match status" value="1"/>
</dbReference>
<dbReference type="SUPFAM" id="SSF82153">
    <property type="entry name" value="FAS1 domain"/>
    <property type="match status" value="1"/>
</dbReference>
<evidence type="ECO:0000313" key="4">
    <source>
        <dbReference type="Proteomes" id="UP000474757"/>
    </source>
</evidence>
<protein>
    <submittedName>
        <fullName evidence="3">Fasciclin domain-containing protein</fullName>
    </submittedName>
</protein>
<proteinExistence type="predicted"/>
<dbReference type="PANTHER" id="PTHR10900">
    <property type="entry name" value="PERIOSTIN-RELATED"/>
    <property type="match status" value="1"/>
</dbReference>
<keyword evidence="1" id="KW-0732">Signal</keyword>
<name>A0A6B2JN99_9RHOB</name>
<dbReference type="Pfam" id="PF02469">
    <property type="entry name" value="Fasciclin"/>
    <property type="match status" value="1"/>
</dbReference>
<dbReference type="InterPro" id="IPR036378">
    <property type="entry name" value="FAS1_dom_sf"/>
</dbReference>
<evidence type="ECO:0000256" key="1">
    <source>
        <dbReference type="SAM" id="SignalP"/>
    </source>
</evidence>
<dbReference type="PROSITE" id="PS50213">
    <property type="entry name" value="FAS1"/>
    <property type="match status" value="1"/>
</dbReference>
<dbReference type="AlphaFoldDB" id="A0A6B2JN99"/>
<dbReference type="InterPro" id="IPR000782">
    <property type="entry name" value="FAS1_domain"/>
</dbReference>
<reference evidence="3 4" key="1">
    <citation type="submission" date="2020-02" db="EMBL/GenBank/DDBJ databases">
        <title>Pseudoroseicyclus tamarix, sp. nov., isolated from offshore sediment of a Tamarix chinensis forest.</title>
        <authorList>
            <person name="Gai Y."/>
        </authorList>
    </citation>
    <scope>NUCLEOTIDE SEQUENCE [LARGE SCALE GENOMIC DNA]</scope>
    <source>
        <strain evidence="3 4">CLL3-39</strain>
    </source>
</reference>
<dbReference type="PANTHER" id="PTHR10900:SF77">
    <property type="entry name" value="FI19380P1"/>
    <property type="match status" value="1"/>
</dbReference>
<accession>A0A6B2JN99</accession>
<dbReference type="InterPro" id="IPR050904">
    <property type="entry name" value="Adhesion/Biosynth-related"/>
</dbReference>
<evidence type="ECO:0000259" key="2">
    <source>
        <dbReference type="PROSITE" id="PS50213"/>
    </source>
</evidence>
<sequence>MFRSTVTALALSAAAATGAIAQDNPTVGGAPMMADMNIVENAMNSPVHTVLVGLVSAAGLAETLQGDGPFTVFAPTDQAFAPIGQETVDTLLMPENQEMLQDILLCHVVGAEATSTAIVGMIEDDGGRHPVETLGSCTLTAYMEDGMVMLEDENGNVATVTTADVMQSNGVIHVIDTVMMPAM</sequence>
<dbReference type="FunFam" id="2.30.180.10:FF:000032">
    <property type="entry name" value="Fasciclin domain-containing protein, putative"/>
    <property type="match status" value="1"/>
</dbReference>
<feature type="chain" id="PRO_5025611817" evidence="1">
    <location>
        <begin position="22"/>
        <end position="183"/>
    </location>
</feature>
<organism evidence="3 4">
    <name type="scientific">Pseudoroseicyclus tamaricis</name>
    <dbReference type="NCBI Taxonomy" id="2705421"/>
    <lineage>
        <taxon>Bacteria</taxon>
        <taxon>Pseudomonadati</taxon>
        <taxon>Pseudomonadota</taxon>
        <taxon>Alphaproteobacteria</taxon>
        <taxon>Rhodobacterales</taxon>
        <taxon>Paracoccaceae</taxon>
        <taxon>Pseudoroseicyclus</taxon>
    </lineage>
</organism>
<dbReference type="Gene3D" id="2.30.180.10">
    <property type="entry name" value="FAS1 domain"/>
    <property type="match status" value="1"/>
</dbReference>
<dbReference type="EMBL" id="JAAGAB010000001">
    <property type="protein sequence ID" value="NDV00147.1"/>
    <property type="molecule type" value="Genomic_DNA"/>
</dbReference>
<feature type="domain" description="FAS1" evidence="2">
    <location>
        <begin position="35"/>
        <end position="179"/>
    </location>
</feature>
<comment type="caution">
    <text evidence="3">The sequence shown here is derived from an EMBL/GenBank/DDBJ whole genome shotgun (WGS) entry which is preliminary data.</text>
</comment>
<dbReference type="Proteomes" id="UP000474757">
    <property type="component" value="Unassembled WGS sequence"/>
</dbReference>
<feature type="signal peptide" evidence="1">
    <location>
        <begin position="1"/>
        <end position="21"/>
    </location>
</feature>